<evidence type="ECO:0000256" key="6">
    <source>
        <dbReference type="ARBA" id="ARBA00023014"/>
    </source>
</evidence>
<dbReference type="PRINTS" id="PR00409">
    <property type="entry name" value="PHDIOXRDTASE"/>
</dbReference>
<dbReference type="Gene3D" id="3.40.50.80">
    <property type="entry name" value="Nucleotide-binding domain of ferredoxin-NADP reductase (FNR) module"/>
    <property type="match status" value="1"/>
</dbReference>
<dbReference type="CDD" id="cd06185">
    <property type="entry name" value="PDR_like"/>
    <property type="match status" value="1"/>
</dbReference>
<dbReference type="Pfam" id="PF00175">
    <property type="entry name" value="NAD_binding_1"/>
    <property type="match status" value="1"/>
</dbReference>
<keyword evidence="3" id="KW-0479">Metal-binding</keyword>
<evidence type="ECO:0000259" key="8">
    <source>
        <dbReference type="PROSITE" id="PS51384"/>
    </source>
</evidence>
<dbReference type="InterPro" id="IPR036010">
    <property type="entry name" value="2Fe-2S_ferredoxin-like_sf"/>
</dbReference>
<dbReference type="InterPro" id="IPR017927">
    <property type="entry name" value="FAD-bd_FR_type"/>
</dbReference>
<dbReference type="PANTHER" id="PTHR47354">
    <property type="entry name" value="NADH OXIDOREDUCTASE HCR"/>
    <property type="match status" value="1"/>
</dbReference>
<dbReference type="InterPro" id="IPR017938">
    <property type="entry name" value="Riboflavin_synthase-like_b-brl"/>
</dbReference>
<evidence type="ECO:0000256" key="2">
    <source>
        <dbReference type="ARBA" id="ARBA00022714"/>
    </source>
</evidence>
<proteinExistence type="predicted"/>
<dbReference type="EMBL" id="JAAVXB010000003">
    <property type="protein sequence ID" value="NKF22252.1"/>
    <property type="molecule type" value="Genomic_DNA"/>
</dbReference>
<keyword evidence="10" id="KW-1185">Reference proteome</keyword>
<dbReference type="Gene3D" id="2.40.30.10">
    <property type="entry name" value="Translation factors"/>
    <property type="match status" value="1"/>
</dbReference>
<evidence type="ECO:0000256" key="4">
    <source>
        <dbReference type="ARBA" id="ARBA00023002"/>
    </source>
</evidence>
<evidence type="ECO:0000256" key="5">
    <source>
        <dbReference type="ARBA" id="ARBA00023004"/>
    </source>
</evidence>
<dbReference type="PROSITE" id="PS00197">
    <property type="entry name" value="2FE2S_FER_1"/>
    <property type="match status" value="1"/>
</dbReference>
<feature type="domain" description="2Fe-2S ferredoxin-type" evidence="7">
    <location>
        <begin position="237"/>
        <end position="322"/>
    </location>
</feature>
<evidence type="ECO:0000313" key="9">
    <source>
        <dbReference type="EMBL" id="NKF22252.1"/>
    </source>
</evidence>
<name>A0A970B4E6_9GAMM</name>
<organism evidence="9 10">
    <name type="scientific">Solimonas marina</name>
    <dbReference type="NCBI Taxonomy" id="2714601"/>
    <lineage>
        <taxon>Bacteria</taxon>
        <taxon>Pseudomonadati</taxon>
        <taxon>Pseudomonadota</taxon>
        <taxon>Gammaproteobacteria</taxon>
        <taxon>Nevskiales</taxon>
        <taxon>Nevskiaceae</taxon>
        <taxon>Solimonas</taxon>
    </lineage>
</organism>
<gene>
    <name evidence="9" type="ORF">G7Y82_07970</name>
</gene>
<dbReference type="InterPro" id="IPR006058">
    <property type="entry name" value="2Fe2S_fd_BS"/>
</dbReference>
<accession>A0A970B4E6</accession>
<keyword evidence="5" id="KW-0408">Iron</keyword>
<protein>
    <submittedName>
        <fullName evidence="9">Oxidoreductase</fullName>
    </submittedName>
</protein>
<dbReference type="AlphaFoldDB" id="A0A970B4E6"/>
<dbReference type="InterPro" id="IPR050415">
    <property type="entry name" value="MRET"/>
</dbReference>
<evidence type="ECO:0000259" key="7">
    <source>
        <dbReference type="PROSITE" id="PS51085"/>
    </source>
</evidence>
<dbReference type="PANTHER" id="PTHR47354:SF1">
    <property type="entry name" value="CARNITINE MONOOXYGENASE REDUCTASE SUBUNIT"/>
    <property type="match status" value="1"/>
</dbReference>
<dbReference type="SUPFAM" id="SSF63380">
    <property type="entry name" value="Riboflavin synthase domain-like"/>
    <property type="match status" value="1"/>
</dbReference>
<dbReference type="Pfam" id="PF00111">
    <property type="entry name" value="Fer2"/>
    <property type="match status" value="1"/>
</dbReference>
<dbReference type="InterPro" id="IPR039261">
    <property type="entry name" value="FNR_nucleotide-bd"/>
</dbReference>
<evidence type="ECO:0000256" key="3">
    <source>
        <dbReference type="ARBA" id="ARBA00022723"/>
    </source>
</evidence>
<dbReference type="SUPFAM" id="SSF54292">
    <property type="entry name" value="2Fe-2S ferredoxin-like"/>
    <property type="match status" value="1"/>
</dbReference>
<comment type="caution">
    <text evidence="9">The sequence shown here is derived from an EMBL/GenBank/DDBJ whole genome shotgun (WGS) entry which is preliminary data.</text>
</comment>
<dbReference type="RefSeq" id="WP_168147487.1">
    <property type="nucleotide sequence ID" value="NZ_JAAVXB010000003.1"/>
</dbReference>
<dbReference type="Proteomes" id="UP000653472">
    <property type="component" value="Unassembled WGS sequence"/>
</dbReference>
<dbReference type="Gene3D" id="3.10.20.30">
    <property type="match status" value="1"/>
</dbReference>
<dbReference type="GO" id="GO:0051537">
    <property type="term" value="F:2 iron, 2 sulfur cluster binding"/>
    <property type="evidence" value="ECO:0007669"/>
    <property type="project" value="UniProtKB-KW"/>
</dbReference>
<evidence type="ECO:0000256" key="1">
    <source>
        <dbReference type="ARBA" id="ARBA00022630"/>
    </source>
</evidence>
<dbReference type="GO" id="GO:0016491">
    <property type="term" value="F:oxidoreductase activity"/>
    <property type="evidence" value="ECO:0007669"/>
    <property type="project" value="UniProtKB-KW"/>
</dbReference>
<evidence type="ECO:0000313" key="10">
    <source>
        <dbReference type="Proteomes" id="UP000653472"/>
    </source>
</evidence>
<keyword evidence="2" id="KW-0001">2Fe-2S</keyword>
<dbReference type="PROSITE" id="PS51384">
    <property type="entry name" value="FAD_FR"/>
    <property type="match status" value="1"/>
</dbReference>
<dbReference type="PROSITE" id="PS51085">
    <property type="entry name" value="2FE2S_FER_2"/>
    <property type="match status" value="1"/>
</dbReference>
<keyword evidence="6" id="KW-0411">Iron-sulfur</keyword>
<keyword evidence="1" id="KW-0285">Flavoprotein</keyword>
<dbReference type="InterPro" id="IPR012675">
    <property type="entry name" value="Beta-grasp_dom_sf"/>
</dbReference>
<sequence>MSHSWTTVTVAARRDEAEAVISLELVPEHGEALPEFTAGAHIDVEVAPGMIRQYSLCGFPGDTSSYRIAVLREPSSRGGSQAIHDGVSPGSKVRISVPRNHFALADNAPHSILLAGGIGITPILSMVEALNDAGQSFELHYCARSRDRCAFFDLLQAAPYCDRVRFYFNDDVSQARLDVDDLLAARRDDAHVYVCGPAGFIEHVVAAGRRRGFSDAQLHREFFAAQPVATRSADDAFEIRLQHSGRTLQVPADMTIAQVLSAHGVDVELSCEQGVCGTCLTSLLDGEADHRDFFQTEEERAEHKQIAICCSRARSPLLTLDL</sequence>
<dbReference type="SUPFAM" id="SSF52343">
    <property type="entry name" value="Ferredoxin reductase-like, C-terminal NADP-linked domain"/>
    <property type="match status" value="1"/>
</dbReference>
<dbReference type="InterPro" id="IPR001041">
    <property type="entry name" value="2Fe-2S_ferredoxin-type"/>
</dbReference>
<keyword evidence="4" id="KW-0560">Oxidoreductase</keyword>
<dbReference type="CDD" id="cd00207">
    <property type="entry name" value="fer2"/>
    <property type="match status" value="1"/>
</dbReference>
<dbReference type="InterPro" id="IPR001433">
    <property type="entry name" value="OxRdtase_FAD/NAD-bd"/>
</dbReference>
<reference evidence="9" key="1">
    <citation type="submission" date="2020-03" db="EMBL/GenBank/DDBJ databases">
        <title>Solimonas marina sp. nov., isolated from deep seawater of the Pacific Ocean.</title>
        <authorList>
            <person name="Liu X."/>
            <person name="Lai Q."/>
            <person name="Sun F."/>
            <person name="Gai Y."/>
            <person name="Li G."/>
            <person name="Shao Z."/>
        </authorList>
    </citation>
    <scope>NUCLEOTIDE SEQUENCE</scope>
    <source>
        <strain evidence="9">C16B3</strain>
    </source>
</reference>
<dbReference type="GO" id="GO:0046872">
    <property type="term" value="F:metal ion binding"/>
    <property type="evidence" value="ECO:0007669"/>
    <property type="project" value="UniProtKB-KW"/>
</dbReference>
<feature type="domain" description="FAD-binding FR-type" evidence="8">
    <location>
        <begin position="3"/>
        <end position="105"/>
    </location>
</feature>